<accession>A0A1B6D0I2</accession>
<proteinExistence type="predicted"/>
<gene>
    <name evidence="3" type="ORF">g.12715</name>
</gene>
<name>A0A1B6D0I2_9HEMI</name>
<feature type="compositionally biased region" description="Basic and acidic residues" evidence="1">
    <location>
        <begin position="43"/>
        <end position="55"/>
    </location>
</feature>
<feature type="region of interest" description="Disordered" evidence="1">
    <location>
        <begin position="43"/>
        <end position="120"/>
    </location>
</feature>
<organism evidence="3">
    <name type="scientific">Clastoptera arizonana</name>
    <name type="common">Arizona spittle bug</name>
    <dbReference type="NCBI Taxonomy" id="38151"/>
    <lineage>
        <taxon>Eukaryota</taxon>
        <taxon>Metazoa</taxon>
        <taxon>Ecdysozoa</taxon>
        <taxon>Arthropoda</taxon>
        <taxon>Hexapoda</taxon>
        <taxon>Insecta</taxon>
        <taxon>Pterygota</taxon>
        <taxon>Neoptera</taxon>
        <taxon>Paraneoptera</taxon>
        <taxon>Hemiptera</taxon>
        <taxon>Auchenorrhyncha</taxon>
        <taxon>Cercopoidea</taxon>
        <taxon>Clastopteridae</taxon>
        <taxon>Clastoptera</taxon>
    </lineage>
</organism>
<evidence type="ECO:0000256" key="1">
    <source>
        <dbReference type="SAM" id="MobiDB-lite"/>
    </source>
</evidence>
<reference evidence="3" key="1">
    <citation type="submission" date="2015-12" db="EMBL/GenBank/DDBJ databases">
        <title>De novo transcriptome assembly of four potential Pierce s Disease insect vectors from Arizona vineyards.</title>
        <authorList>
            <person name="Tassone E.E."/>
        </authorList>
    </citation>
    <scope>NUCLEOTIDE SEQUENCE</scope>
</reference>
<feature type="chain" id="PRO_5008580835" evidence="2">
    <location>
        <begin position="19"/>
        <end position="272"/>
    </location>
</feature>
<dbReference type="EMBL" id="GEDC01018086">
    <property type="protein sequence ID" value="JAS19212.1"/>
    <property type="molecule type" value="Transcribed_RNA"/>
</dbReference>
<evidence type="ECO:0000313" key="3">
    <source>
        <dbReference type="EMBL" id="JAS19212.1"/>
    </source>
</evidence>
<dbReference type="AlphaFoldDB" id="A0A1B6D0I2"/>
<evidence type="ECO:0000256" key="2">
    <source>
        <dbReference type="SAM" id="SignalP"/>
    </source>
</evidence>
<feature type="signal peptide" evidence="2">
    <location>
        <begin position="1"/>
        <end position="18"/>
    </location>
</feature>
<keyword evidence="2" id="KW-0732">Signal</keyword>
<protein>
    <submittedName>
        <fullName evidence="3">Uncharacterized protein</fullName>
    </submittedName>
</protein>
<sequence>MKIYLFICVFLILRVVDGQWLLSQFGSAGDSFKELLRQGKDKIFSHGHHDPHADKGPGYGQHANNGHGSGPHADKGHGSGPHSGYGPVSGPHSDKGPVSGPHSVNGPPEPDDINSKPKNSDIVFKNDFKDTCEKTCTKKISQSCPNIANPACIKRHINCTRDCNQYAKFLSPSAGTGCEQLCAKGCTTNCPRDMKCLRRCENTLKKYRSIDTLGHITDQCNHECTDECYDRCTEHGLVDGQCYDQCEKYCMEEECRQQSFLGGFDKMYSLVH</sequence>